<dbReference type="OrthoDB" id="6791683at2759"/>
<protein>
    <submittedName>
        <fullName evidence="1">Uncharacterized protein</fullName>
    </submittedName>
</protein>
<name>A0A9P0MDT7_ACAOB</name>
<dbReference type="EMBL" id="CAKOFQ010008437">
    <property type="protein sequence ID" value="CAH2014171.1"/>
    <property type="molecule type" value="Genomic_DNA"/>
</dbReference>
<proteinExistence type="predicted"/>
<evidence type="ECO:0000313" key="2">
    <source>
        <dbReference type="Proteomes" id="UP001152888"/>
    </source>
</evidence>
<organism evidence="1 2">
    <name type="scientific">Acanthoscelides obtectus</name>
    <name type="common">Bean weevil</name>
    <name type="synonym">Bruchus obtectus</name>
    <dbReference type="NCBI Taxonomy" id="200917"/>
    <lineage>
        <taxon>Eukaryota</taxon>
        <taxon>Metazoa</taxon>
        <taxon>Ecdysozoa</taxon>
        <taxon>Arthropoda</taxon>
        <taxon>Hexapoda</taxon>
        <taxon>Insecta</taxon>
        <taxon>Pterygota</taxon>
        <taxon>Neoptera</taxon>
        <taxon>Endopterygota</taxon>
        <taxon>Coleoptera</taxon>
        <taxon>Polyphaga</taxon>
        <taxon>Cucujiformia</taxon>
        <taxon>Chrysomeloidea</taxon>
        <taxon>Chrysomelidae</taxon>
        <taxon>Bruchinae</taxon>
        <taxon>Bruchini</taxon>
        <taxon>Acanthoscelides</taxon>
    </lineage>
</organism>
<reference evidence="1" key="1">
    <citation type="submission" date="2022-03" db="EMBL/GenBank/DDBJ databases">
        <authorList>
            <person name="Sayadi A."/>
        </authorList>
    </citation>
    <scope>NUCLEOTIDE SEQUENCE</scope>
</reference>
<accession>A0A9P0MDT7</accession>
<dbReference type="Proteomes" id="UP001152888">
    <property type="component" value="Unassembled WGS sequence"/>
</dbReference>
<sequence>MQIVDVLSSVIARKKHLDWVVQETLQSLKDRGCEVLSIKEFGDLLANMHCKSLSDSNYEDVDKLHPVQNITKRYNCILYTVSHIDETICKIAYLADCASLKSLIDVIQQHDIKFVFDIENKIRH</sequence>
<keyword evidence="2" id="KW-1185">Reference proteome</keyword>
<dbReference type="AlphaFoldDB" id="A0A9P0MDT7"/>
<evidence type="ECO:0000313" key="1">
    <source>
        <dbReference type="EMBL" id="CAH2014171.1"/>
    </source>
</evidence>
<comment type="caution">
    <text evidence="1">The sequence shown here is derived from an EMBL/GenBank/DDBJ whole genome shotgun (WGS) entry which is preliminary data.</text>
</comment>
<gene>
    <name evidence="1" type="ORF">ACAOBT_LOCUS33928</name>
</gene>